<dbReference type="PANTHER" id="PTHR33167">
    <property type="entry name" value="TRANSCRIPTION FACTOR, PUTATIVE (DUF863)-RELATED"/>
    <property type="match status" value="1"/>
</dbReference>
<evidence type="ECO:0000256" key="1">
    <source>
        <dbReference type="SAM" id="MobiDB-lite"/>
    </source>
</evidence>
<reference evidence="2 3" key="1">
    <citation type="journal article" date="2024" name="G3 (Bethesda)">
        <title>Genome assembly of Hibiscus sabdariffa L. provides insights into metabolisms of medicinal natural products.</title>
        <authorList>
            <person name="Kim T."/>
        </authorList>
    </citation>
    <scope>NUCLEOTIDE SEQUENCE [LARGE SCALE GENOMIC DNA]</scope>
    <source>
        <strain evidence="2">TK-2024</strain>
        <tissue evidence="2">Old leaves</tissue>
    </source>
</reference>
<dbReference type="InterPro" id="IPR008581">
    <property type="entry name" value="DUF863_pln"/>
</dbReference>
<dbReference type="EMBL" id="JBBPBM010000006">
    <property type="protein sequence ID" value="KAK8579591.1"/>
    <property type="molecule type" value="Genomic_DNA"/>
</dbReference>
<name>A0ABR2FFP6_9ROSI</name>
<dbReference type="Proteomes" id="UP001472677">
    <property type="component" value="Unassembled WGS sequence"/>
</dbReference>
<feature type="region of interest" description="Disordered" evidence="1">
    <location>
        <begin position="1048"/>
        <end position="1081"/>
    </location>
</feature>
<feature type="compositionally biased region" description="Low complexity" evidence="1">
    <location>
        <begin position="1022"/>
        <end position="1034"/>
    </location>
</feature>
<proteinExistence type="predicted"/>
<comment type="caution">
    <text evidence="2">The sequence shown here is derived from an EMBL/GenBank/DDBJ whole genome shotgun (WGS) entry which is preliminary data.</text>
</comment>
<evidence type="ECO:0000313" key="2">
    <source>
        <dbReference type="EMBL" id="KAK8579591.1"/>
    </source>
</evidence>
<accession>A0ABR2FFP6</accession>
<dbReference type="Pfam" id="PF05904">
    <property type="entry name" value="DUF863"/>
    <property type="match status" value="1"/>
</dbReference>
<dbReference type="PANTHER" id="PTHR33167:SF4">
    <property type="entry name" value="TRANSCRIPTION FACTOR, PUTATIVE (DUF863)-RELATED"/>
    <property type="match status" value="1"/>
</dbReference>
<feature type="region of interest" description="Disordered" evidence="1">
    <location>
        <begin position="279"/>
        <end position="300"/>
    </location>
</feature>
<sequence>MSLFFEGEVKQLNPWENLEGWVIIGCGSEEWEQKWSLKTSTNGQYYDGFFPRATADAYPGYDKDALKRKMLEHEAIFRNQVSELHRLYRIQKDLMDEIKKKQLPKNQVPIGPSLSSIPLALQITTEDAHKWHIPSFPVANSNCARPLISGVGHNHSPLSFIKGSSIQAGSFLSQNGDNDVEVLECRPTKVRKKTFDLELPADEYIDTEEAAQFKDETAPGMSRYLPHGNGKFGPESGEKLFLGDVGKIDCSGDTSDTCLRGKNSLADLNEPIQIEESNGSAYSDCQDPNYGGREPTGKPKQELLGLSKEISINSHGQRDNWSINNVHVESNGNARGFFPHVLEAGHCTANLISTTQGFQSEKLPVSSQQVQVLFDKAHDPPTFSLTDQSKAELSRERMLHSLEVSQRNCEISNKSHPDSFMTSNVHSLNPFASYDVGKQWSHSVSSWEKPCSNLSQKSMSVQTRPFLNSTGSFSKSSMMALQSNGIFGEKWQVSCNSKLSPGFGGELPNRNGCCHGSSSGSKEPAIFFPSIGYDYPKCSNDSKGVFEHFNSHGSTKLYNYSNSVNMKSRTDMDLNVMLSNGSSTEPVWQQGHQIDGGRKQADHLPGLPWLRAKPACKNEVTSEGRDLNVGELSFSQSSTKQLIVKNEIGNGFNQILIPNVKSVPFSNNANASRSDISECLHNKMILGTPIFEKCYVSKNESSFTSPFVSVPEPSKGEAENKGRNRLLDINLPCDATDLDVGQDTVAENSAIENEADGKLESFRSEIDLNSCVDENEASFTPSVPSISMKMAGGIDLEAPPDPEPEDVTHGEELLEKACELPLGSVQSKDDCLQDELIKSAAEAIVVISSSSLCSHSDDVNRKSSETSEIDTLNWFVETISSFGEDLESKLEALLSVKDGDQDESSVEEIDYFESMILELVETKEEDFMPKPLVPENLKVEETGTTALLTTRTRKGQGRRGRQRRDFRRDILPGLASLSRHEVTEDLQTFGWLMRATGHSWQSGLARRNGTRSGCGRRRRLPVTTNSSPASVAATTSTTLVQQLNNIKVGPEDRSLTGWGKTTRRPRRQRCPSGNPPPLAIT</sequence>
<organism evidence="2 3">
    <name type="scientific">Hibiscus sabdariffa</name>
    <name type="common">roselle</name>
    <dbReference type="NCBI Taxonomy" id="183260"/>
    <lineage>
        <taxon>Eukaryota</taxon>
        <taxon>Viridiplantae</taxon>
        <taxon>Streptophyta</taxon>
        <taxon>Embryophyta</taxon>
        <taxon>Tracheophyta</taxon>
        <taxon>Spermatophyta</taxon>
        <taxon>Magnoliopsida</taxon>
        <taxon>eudicotyledons</taxon>
        <taxon>Gunneridae</taxon>
        <taxon>Pentapetalae</taxon>
        <taxon>rosids</taxon>
        <taxon>malvids</taxon>
        <taxon>Malvales</taxon>
        <taxon>Malvaceae</taxon>
        <taxon>Malvoideae</taxon>
        <taxon>Hibiscus</taxon>
    </lineage>
</organism>
<evidence type="ECO:0000313" key="3">
    <source>
        <dbReference type="Proteomes" id="UP001472677"/>
    </source>
</evidence>
<keyword evidence="3" id="KW-1185">Reference proteome</keyword>
<protein>
    <submittedName>
        <fullName evidence="2">Uncharacterized protein</fullName>
    </submittedName>
</protein>
<gene>
    <name evidence="2" type="ORF">V6N12_069906</name>
</gene>
<feature type="region of interest" description="Disordered" evidence="1">
    <location>
        <begin position="1003"/>
        <end position="1034"/>
    </location>
</feature>